<reference evidence="3 4" key="1">
    <citation type="submission" date="2024-09" db="EMBL/GenBank/DDBJ databases">
        <authorList>
            <person name="Sun Q."/>
            <person name="Mori K."/>
        </authorList>
    </citation>
    <scope>NUCLEOTIDE SEQUENCE [LARGE SCALE GENOMIC DNA]</scope>
    <source>
        <strain evidence="3 4">JCM 11683</strain>
    </source>
</reference>
<dbReference type="Gene3D" id="1.10.10.2910">
    <property type="match status" value="1"/>
</dbReference>
<dbReference type="Proteomes" id="UP001589707">
    <property type="component" value="Unassembled WGS sequence"/>
</dbReference>
<evidence type="ECO:0000256" key="1">
    <source>
        <dbReference type="SAM" id="MobiDB-lite"/>
    </source>
</evidence>
<sequence length="288" mass="30931">MSPGVDKPAAQRPGSTEQQGREAAEAFRRDHQLGRQSLGDLLTLIEQATGCDVAIVEGDPDEHGMVMRDPVTERVYIAVARTPHPMRQRSSLAHELAHVVFEDWHDGDLAERSPAERRADAFARHLLIPEAGVRDFFTASEPLTEADLSAVVQHFQVSPAMAAIALSNCGFIDETTKDGWKSLSTPALATRFGWREQYRALSDASDRVRAPQRLLARAIAGYGAGVVSPAVIASLRGLSADAVVDELTAAGITPTSVDVPWASEEDMTPAGIDLSDLDADLEAGENGD</sequence>
<dbReference type="InterPro" id="IPR010359">
    <property type="entry name" value="IrrE_HExxH"/>
</dbReference>
<evidence type="ECO:0000259" key="2">
    <source>
        <dbReference type="Pfam" id="PF06114"/>
    </source>
</evidence>
<protein>
    <submittedName>
        <fullName evidence="3">ImmA/IrrE family metallo-endopeptidase</fullName>
    </submittedName>
</protein>
<gene>
    <name evidence="3" type="ORF">ACFFN1_01190</name>
</gene>
<dbReference type="PANTHER" id="PTHR43236:SF2">
    <property type="entry name" value="BLL0069 PROTEIN"/>
    <property type="match status" value="1"/>
</dbReference>
<dbReference type="InterPro" id="IPR052345">
    <property type="entry name" value="Rad_response_metalloprotease"/>
</dbReference>
<dbReference type="RefSeq" id="WP_376837824.1">
    <property type="nucleotide sequence ID" value="NZ_JBHMAU010000014.1"/>
</dbReference>
<evidence type="ECO:0000313" key="3">
    <source>
        <dbReference type="EMBL" id="MFB9775044.1"/>
    </source>
</evidence>
<dbReference type="PANTHER" id="PTHR43236">
    <property type="entry name" value="ANTITOXIN HIGA1"/>
    <property type="match status" value="1"/>
</dbReference>
<name>A0ABV5WYC8_9MICO</name>
<dbReference type="EMBL" id="JBHMAU010000014">
    <property type="protein sequence ID" value="MFB9775044.1"/>
    <property type="molecule type" value="Genomic_DNA"/>
</dbReference>
<keyword evidence="4" id="KW-1185">Reference proteome</keyword>
<feature type="region of interest" description="Disordered" evidence="1">
    <location>
        <begin position="1"/>
        <end position="27"/>
    </location>
</feature>
<organism evidence="3 4">
    <name type="scientific">Brevibacterium otitidis</name>
    <dbReference type="NCBI Taxonomy" id="53364"/>
    <lineage>
        <taxon>Bacteria</taxon>
        <taxon>Bacillati</taxon>
        <taxon>Actinomycetota</taxon>
        <taxon>Actinomycetes</taxon>
        <taxon>Micrococcales</taxon>
        <taxon>Brevibacteriaceae</taxon>
        <taxon>Brevibacterium</taxon>
    </lineage>
</organism>
<evidence type="ECO:0000313" key="4">
    <source>
        <dbReference type="Proteomes" id="UP001589707"/>
    </source>
</evidence>
<dbReference type="Pfam" id="PF06114">
    <property type="entry name" value="Peptidase_M78"/>
    <property type="match status" value="1"/>
</dbReference>
<comment type="caution">
    <text evidence="3">The sequence shown here is derived from an EMBL/GenBank/DDBJ whole genome shotgun (WGS) entry which is preliminary data.</text>
</comment>
<feature type="domain" description="IrrE N-terminal-like" evidence="2">
    <location>
        <begin position="74"/>
        <end position="167"/>
    </location>
</feature>
<proteinExistence type="predicted"/>
<accession>A0ABV5WYC8</accession>